<dbReference type="Proteomes" id="UP000821845">
    <property type="component" value="Chromosome 4"/>
</dbReference>
<reference evidence="1" key="1">
    <citation type="submission" date="2020-05" db="EMBL/GenBank/DDBJ databases">
        <title>Large-scale comparative analyses of tick genomes elucidate their genetic diversity and vector capacities.</title>
        <authorList>
            <person name="Jia N."/>
            <person name="Wang J."/>
            <person name="Shi W."/>
            <person name="Du L."/>
            <person name="Sun Y."/>
            <person name="Zhan W."/>
            <person name="Jiang J."/>
            <person name="Wang Q."/>
            <person name="Zhang B."/>
            <person name="Ji P."/>
            <person name="Sakyi L.B."/>
            <person name="Cui X."/>
            <person name="Yuan T."/>
            <person name="Jiang B."/>
            <person name="Yang W."/>
            <person name="Lam T.T.-Y."/>
            <person name="Chang Q."/>
            <person name="Ding S."/>
            <person name="Wang X."/>
            <person name="Zhu J."/>
            <person name="Ruan X."/>
            <person name="Zhao L."/>
            <person name="Wei J."/>
            <person name="Que T."/>
            <person name="Du C."/>
            <person name="Cheng J."/>
            <person name="Dai P."/>
            <person name="Han X."/>
            <person name="Huang E."/>
            <person name="Gao Y."/>
            <person name="Liu J."/>
            <person name="Shao H."/>
            <person name="Ye R."/>
            <person name="Li L."/>
            <person name="Wei W."/>
            <person name="Wang X."/>
            <person name="Wang C."/>
            <person name="Yang T."/>
            <person name="Huo Q."/>
            <person name="Li W."/>
            <person name="Guo W."/>
            <person name="Chen H."/>
            <person name="Zhou L."/>
            <person name="Ni X."/>
            <person name="Tian J."/>
            <person name="Zhou Y."/>
            <person name="Sheng Y."/>
            <person name="Liu T."/>
            <person name="Pan Y."/>
            <person name="Xia L."/>
            <person name="Li J."/>
            <person name="Zhao F."/>
            <person name="Cao W."/>
        </authorList>
    </citation>
    <scope>NUCLEOTIDE SEQUENCE</scope>
    <source>
        <strain evidence="1">Hyas-2018</strain>
    </source>
</reference>
<keyword evidence="2" id="KW-1185">Reference proteome</keyword>
<evidence type="ECO:0000313" key="2">
    <source>
        <dbReference type="Proteomes" id="UP000821845"/>
    </source>
</evidence>
<protein>
    <submittedName>
        <fullName evidence="1">Uncharacterized protein</fullName>
    </submittedName>
</protein>
<gene>
    <name evidence="1" type="ORF">HPB50_014364</name>
</gene>
<organism evidence="1 2">
    <name type="scientific">Hyalomma asiaticum</name>
    <name type="common">Tick</name>
    <dbReference type="NCBI Taxonomy" id="266040"/>
    <lineage>
        <taxon>Eukaryota</taxon>
        <taxon>Metazoa</taxon>
        <taxon>Ecdysozoa</taxon>
        <taxon>Arthropoda</taxon>
        <taxon>Chelicerata</taxon>
        <taxon>Arachnida</taxon>
        <taxon>Acari</taxon>
        <taxon>Parasitiformes</taxon>
        <taxon>Ixodida</taxon>
        <taxon>Ixodoidea</taxon>
        <taxon>Ixodidae</taxon>
        <taxon>Hyalomminae</taxon>
        <taxon>Hyalomma</taxon>
    </lineage>
</organism>
<comment type="caution">
    <text evidence="1">The sequence shown here is derived from an EMBL/GenBank/DDBJ whole genome shotgun (WGS) entry which is preliminary data.</text>
</comment>
<dbReference type="EMBL" id="CM023484">
    <property type="protein sequence ID" value="KAH6933344.1"/>
    <property type="molecule type" value="Genomic_DNA"/>
</dbReference>
<proteinExistence type="predicted"/>
<sequence>MLIDILQKVLPCDIVLAFPREQRTKAMRSDSSDGTQAASESASAAASSDAKLKALLAFVRVELKSREQCMTPIENAVNDLK</sequence>
<accession>A0ACB7SHF2</accession>
<name>A0ACB7SHF2_HYAAI</name>
<evidence type="ECO:0000313" key="1">
    <source>
        <dbReference type="EMBL" id="KAH6933344.1"/>
    </source>
</evidence>